<keyword evidence="5" id="KW-1133">Transmembrane helix</keyword>
<evidence type="ECO:0000256" key="5">
    <source>
        <dbReference type="ARBA" id="ARBA00022989"/>
    </source>
</evidence>
<dbReference type="OrthoDB" id="1953902at2"/>
<dbReference type="RefSeq" id="WP_079422736.1">
    <property type="nucleotide sequence ID" value="NZ_MZGV01000010.1"/>
</dbReference>
<evidence type="ECO:0000256" key="4">
    <source>
        <dbReference type="ARBA" id="ARBA00022692"/>
    </source>
</evidence>
<evidence type="ECO:0000256" key="7">
    <source>
        <dbReference type="ARBA" id="ARBA00023306"/>
    </source>
</evidence>
<evidence type="ECO:0000256" key="2">
    <source>
        <dbReference type="ARBA" id="ARBA00022475"/>
    </source>
</evidence>
<dbReference type="AlphaFoldDB" id="A0A1V4ITI0"/>
<dbReference type="GO" id="GO:0005886">
    <property type="term" value="C:plasma membrane"/>
    <property type="evidence" value="ECO:0007669"/>
    <property type="project" value="TreeGrafter"/>
</dbReference>
<keyword evidence="10" id="KW-1185">Reference proteome</keyword>
<gene>
    <name evidence="9" type="primary">divIB</name>
    <name evidence="9" type="ORF">CLORY_13190</name>
</gene>
<keyword evidence="3 9" id="KW-0132">Cell division</keyword>
<comment type="caution">
    <text evidence="9">The sequence shown here is derived from an EMBL/GenBank/DDBJ whole genome shotgun (WGS) entry which is preliminary data.</text>
</comment>
<evidence type="ECO:0000256" key="1">
    <source>
        <dbReference type="ARBA" id="ARBA00004370"/>
    </source>
</evidence>
<evidence type="ECO:0000256" key="6">
    <source>
        <dbReference type="ARBA" id="ARBA00023136"/>
    </source>
</evidence>
<dbReference type="InterPro" id="IPR050487">
    <property type="entry name" value="FtsQ_DivIB"/>
</dbReference>
<keyword evidence="2" id="KW-1003">Cell membrane</keyword>
<evidence type="ECO:0000259" key="8">
    <source>
        <dbReference type="PROSITE" id="PS51779"/>
    </source>
</evidence>
<dbReference type="PANTHER" id="PTHR37820:SF1">
    <property type="entry name" value="CELL DIVISION PROTEIN FTSQ"/>
    <property type="match status" value="1"/>
</dbReference>
<dbReference type="STRING" id="1450648.CLORY_13190"/>
<dbReference type="Gene3D" id="3.10.20.310">
    <property type="entry name" value="membrane protein fhac"/>
    <property type="match status" value="1"/>
</dbReference>
<dbReference type="Pfam" id="PF08478">
    <property type="entry name" value="POTRA_1"/>
    <property type="match status" value="1"/>
</dbReference>
<dbReference type="InterPro" id="IPR013685">
    <property type="entry name" value="POTRA_FtsQ_type"/>
</dbReference>
<organism evidence="9 10">
    <name type="scientific">Clostridium oryzae</name>
    <dbReference type="NCBI Taxonomy" id="1450648"/>
    <lineage>
        <taxon>Bacteria</taxon>
        <taxon>Bacillati</taxon>
        <taxon>Bacillota</taxon>
        <taxon>Clostridia</taxon>
        <taxon>Eubacteriales</taxon>
        <taxon>Clostridiaceae</taxon>
        <taxon>Clostridium</taxon>
    </lineage>
</organism>
<evidence type="ECO:0000313" key="10">
    <source>
        <dbReference type="Proteomes" id="UP000190080"/>
    </source>
</evidence>
<dbReference type="Proteomes" id="UP000190080">
    <property type="component" value="Unassembled WGS sequence"/>
</dbReference>
<sequence>MNKVSRNEKDMKKYNVLIKKRRRRRIIRKTIFTSVLLVAVLCVLCLKLTYFNIKHVNVIGNKIVDSSSILELSNIKTGSNIFYLNTSKIEKSIATNNYIKSVKIKRKLPSIVDVYVKERRPVYYIKSGDGIVYLDNEAVVLERDSKLHSKDKYIQISNMNLEDANIGETVSSDKYVVQTLKEISDLSDRNTMNDQNIRITKVDISDKNNVKIYFSKMLVKVGYKRDMMNKLNKAIAIIDQRKLKNSKGYIDVSFQGNPVFHINK</sequence>
<keyword evidence="7" id="KW-0131">Cell cycle</keyword>
<dbReference type="GO" id="GO:0051301">
    <property type="term" value="P:cell division"/>
    <property type="evidence" value="ECO:0007669"/>
    <property type="project" value="UniProtKB-KW"/>
</dbReference>
<evidence type="ECO:0000256" key="3">
    <source>
        <dbReference type="ARBA" id="ARBA00022618"/>
    </source>
</evidence>
<reference evidence="9 10" key="1">
    <citation type="submission" date="2017-03" db="EMBL/GenBank/DDBJ databases">
        <title>Genome sequence of Clostridium oryzae DSM 28571.</title>
        <authorList>
            <person name="Poehlein A."/>
            <person name="Daniel R."/>
        </authorList>
    </citation>
    <scope>NUCLEOTIDE SEQUENCE [LARGE SCALE GENOMIC DNA]</scope>
    <source>
        <strain evidence="9 10">DSM 28571</strain>
    </source>
</reference>
<proteinExistence type="predicted"/>
<comment type="subcellular location">
    <subcellularLocation>
        <location evidence="1">Membrane</location>
    </subcellularLocation>
</comment>
<name>A0A1V4ITI0_9CLOT</name>
<feature type="domain" description="POTRA" evidence="8">
    <location>
        <begin position="51"/>
        <end position="119"/>
    </location>
</feature>
<keyword evidence="6" id="KW-0472">Membrane</keyword>
<protein>
    <submittedName>
        <fullName evidence="9">Cell division protein DivIB</fullName>
    </submittedName>
</protein>
<keyword evidence="4" id="KW-0812">Transmembrane</keyword>
<dbReference type="EMBL" id="MZGV01000010">
    <property type="protein sequence ID" value="OPJ63236.1"/>
    <property type="molecule type" value="Genomic_DNA"/>
</dbReference>
<dbReference type="InterPro" id="IPR034746">
    <property type="entry name" value="POTRA"/>
</dbReference>
<dbReference type="PROSITE" id="PS51779">
    <property type="entry name" value="POTRA"/>
    <property type="match status" value="1"/>
</dbReference>
<evidence type="ECO:0000313" key="9">
    <source>
        <dbReference type="EMBL" id="OPJ63236.1"/>
    </source>
</evidence>
<accession>A0A1V4ITI0</accession>
<dbReference type="PANTHER" id="PTHR37820">
    <property type="entry name" value="CELL DIVISION PROTEIN DIVIB"/>
    <property type="match status" value="1"/>
</dbReference>